<comment type="caution">
    <text evidence="2">The sequence shown here is derived from an EMBL/GenBank/DDBJ whole genome shotgun (WGS) entry which is preliminary data.</text>
</comment>
<name>A0AAW2IW45_SESRA</name>
<evidence type="ECO:0000256" key="1">
    <source>
        <dbReference type="SAM" id="MobiDB-lite"/>
    </source>
</evidence>
<feature type="compositionally biased region" description="Polar residues" evidence="1">
    <location>
        <begin position="102"/>
        <end position="113"/>
    </location>
</feature>
<feature type="compositionally biased region" description="Low complexity" evidence="1">
    <location>
        <begin position="62"/>
        <end position="74"/>
    </location>
</feature>
<proteinExistence type="predicted"/>
<sequence length="119" mass="12646">MPVAIYVQKPQSTSFDSLHVSYEVEDACAQVEVDVDPCPRPFNGQSQVTVASAPATQCRNIPSSSGPPSESSRSNKGKEIVMYNPFEVLGADTGDSEEESEQITQNTGPNKCSPTAAPP</sequence>
<organism evidence="2">
    <name type="scientific">Sesamum radiatum</name>
    <name type="common">Black benniseed</name>
    <dbReference type="NCBI Taxonomy" id="300843"/>
    <lineage>
        <taxon>Eukaryota</taxon>
        <taxon>Viridiplantae</taxon>
        <taxon>Streptophyta</taxon>
        <taxon>Embryophyta</taxon>
        <taxon>Tracheophyta</taxon>
        <taxon>Spermatophyta</taxon>
        <taxon>Magnoliopsida</taxon>
        <taxon>eudicotyledons</taxon>
        <taxon>Gunneridae</taxon>
        <taxon>Pentapetalae</taxon>
        <taxon>asterids</taxon>
        <taxon>lamiids</taxon>
        <taxon>Lamiales</taxon>
        <taxon>Pedaliaceae</taxon>
        <taxon>Sesamum</taxon>
    </lineage>
</organism>
<dbReference type="EMBL" id="JACGWJ010000963">
    <property type="protein sequence ID" value="KAL0286350.1"/>
    <property type="molecule type" value="Genomic_DNA"/>
</dbReference>
<reference evidence="2" key="1">
    <citation type="submission" date="2020-06" db="EMBL/GenBank/DDBJ databases">
        <authorList>
            <person name="Li T."/>
            <person name="Hu X."/>
            <person name="Zhang T."/>
            <person name="Song X."/>
            <person name="Zhang H."/>
            <person name="Dai N."/>
            <person name="Sheng W."/>
            <person name="Hou X."/>
            <person name="Wei L."/>
        </authorList>
    </citation>
    <scope>NUCLEOTIDE SEQUENCE</scope>
    <source>
        <strain evidence="2">G02</strain>
        <tissue evidence="2">Leaf</tissue>
    </source>
</reference>
<evidence type="ECO:0000313" key="2">
    <source>
        <dbReference type="EMBL" id="KAL0286350.1"/>
    </source>
</evidence>
<accession>A0AAW2IW45</accession>
<feature type="compositionally biased region" description="Polar residues" evidence="1">
    <location>
        <begin position="49"/>
        <end position="61"/>
    </location>
</feature>
<feature type="region of interest" description="Disordered" evidence="1">
    <location>
        <begin position="49"/>
        <end position="119"/>
    </location>
</feature>
<gene>
    <name evidence="2" type="ORF">Sradi_7151700</name>
</gene>
<protein>
    <submittedName>
        <fullName evidence="2">Uncharacterized protein</fullName>
    </submittedName>
</protein>
<dbReference type="AlphaFoldDB" id="A0AAW2IW45"/>
<reference evidence="2" key="2">
    <citation type="journal article" date="2024" name="Plant">
        <title>Genomic evolution and insights into agronomic trait innovations of Sesamum species.</title>
        <authorList>
            <person name="Miao H."/>
            <person name="Wang L."/>
            <person name="Qu L."/>
            <person name="Liu H."/>
            <person name="Sun Y."/>
            <person name="Le M."/>
            <person name="Wang Q."/>
            <person name="Wei S."/>
            <person name="Zheng Y."/>
            <person name="Lin W."/>
            <person name="Duan Y."/>
            <person name="Cao H."/>
            <person name="Xiong S."/>
            <person name="Wang X."/>
            <person name="Wei L."/>
            <person name="Li C."/>
            <person name="Ma Q."/>
            <person name="Ju M."/>
            <person name="Zhao R."/>
            <person name="Li G."/>
            <person name="Mu C."/>
            <person name="Tian Q."/>
            <person name="Mei H."/>
            <person name="Zhang T."/>
            <person name="Gao T."/>
            <person name="Zhang H."/>
        </authorList>
    </citation>
    <scope>NUCLEOTIDE SEQUENCE</scope>
    <source>
        <strain evidence="2">G02</strain>
    </source>
</reference>